<evidence type="ECO:0000313" key="4">
    <source>
        <dbReference type="Proteomes" id="UP000277580"/>
    </source>
</evidence>
<sequence length="519" mass="55996">MNPQELADQLAELQIEFSSLDSSLVAAILSDTESPAEARKTLGELALLTQVDDSVDNNSPELSISDETDPTTYSLSSWRIEDDEDDALGAKDNATFLGYMFPSLSAFSINATLDRCQGDLARATDELLNRVFLADDPEDDVVRGVDGFDAGINGGLKGKKKGRKGRKNGKMLTLENDPPSSQVRLTVGSANTNTNDAPSRWEEMASEISYLSNTLGLSEKVVGAAYRRHSSALGPTIATLLEENFPSGAVLDPTHLAQLQELSASFGGSVKRRHLEALLHLCRENTPAVFRLADVLSLEPKPTVQIVSATTPTTPKSPRPIPLNGWVAVGGSSAARSVPNSPPVSPRFQQPRPLQNLSAQTTARNEAFAKAAASYRKSKSDHLMGGAAAFYSDVGHSHHAAVKSLREEAAHQYVTANSTLNNLDLHGATVAQGVRFARERTTDWWVRQRREQELAGGGRREVTPFHIVCGAGRHSKDGIPQLLPAVTKMLVKEGWRVVCDHGKVVVVGVSGVRARQRSL</sequence>
<accession>A0A3N4KKY1</accession>
<dbReference type="Proteomes" id="UP000277580">
    <property type="component" value="Unassembled WGS sequence"/>
</dbReference>
<dbReference type="EMBL" id="ML119137">
    <property type="protein sequence ID" value="RPB11190.1"/>
    <property type="molecule type" value="Genomic_DNA"/>
</dbReference>
<dbReference type="Gene3D" id="3.30.1370.110">
    <property type="match status" value="1"/>
</dbReference>
<reference evidence="3 4" key="1">
    <citation type="journal article" date="2018" name="Nat. Ecol. Evol.">
        <title>Pezizomycetes genomes reveal the molecular basis of ectomycorrhizal truffle lifestyle.</title>
        <authorList>
            <person name="Murat C."/>
            <person name="Payen T."/>
            <person name="Noel B."/>
            <person name="Kuo A."/>
            <person name="Morin E."/>
            <person name="Chen J."/>
            <person name="Kohler A."/>
            <person name="Krizsan K."/>
            <person name="Balestrini R."/>
            <person name="Da Silva C."/>
            <person name="Montanini B."/>
            <person name="Hainaut M."/>
            <person name="Levati E."/>
            <person name="Barry K.W."/>
            <person name="Belfiori B."/>
            <person name="Cichocki N."/>
            <person name="Clum A."/>
            <person name="Dockter R.B."/>
            <person name="Fauchery L."/>
            <person name="Guy J."/>
            <person name="Iotti M."/>
            <person name="Le Tacon F."/>
            <person name="Lindquist E.A."/>
            <person name="Lipzen A."/>
            <person name="Malagnac F."/>
            <person name="Mello A."/>
            <person name="Molinier V."/>
            <person name="Miyauchi S."/>
            <person name="Poulain J."/>
            <person name="Riccioni C."/>
            <person name="Rubini A."/>
            <person name="Sitrit Y."/>
            <person name="Splivallo R."/>
            <person name="Traeger S."/>
            <person name="Wang M."/>
            <person name="Zifcakova L."/>
            <person name="Wipf D."/>
            <person name="Zambonelli A."/>
            <person name="Paolocci F."/>
            <person name="Nowrousian M."/>
            <person name="Ottonello S."/>
            <person name="Baldrian P."/>
            <person name="Spatafora J.W."/>
            <person name="Henrissat B."/>
            <person name="Nagy L.G."/>
            <person name="Aury J.M."/>
            <person name="Wincker P."/>
            <person name="Grigoriev I.V."/>
            <person name="Bonfante P."/>
            <person name="Martin F.M."/>
        </authorList>
    </citation>
    <scope>NUCLEOTIDE SEQUENCE [LARGE SCALE GENOMIC DNA]</scope>
    <source>
        <strain evidence="3 4">CCBAS932</strain>
    </source>
</reference>
<gene>
    <name evidence="3" type="ORF">P167DRAFT_606613</name>
</gene>
<dbReference type="SUPFAM" id="SSF160443">
    <property type="entry name" value="SMR domain-like"/>
    <property type="match status" value="1"/>
</dbReference>
<dbReference type="InterPro" id="IPR036063">
    <property type="entry name" value="Smr_dom_sf"/>
</dbReference>
<proteinExistence type="predicted"/>
<keyword evidence="4" id="KW-1185">Reference proteome</keyword>
<dbReference type="PROSITE" id="PS50828">
    <property type="entry name" value="SMR"/>
    <property type="match status" value="1"/>
</dbReference>
<dbReference type="InterPro" id="IPR052772">
    <property type="entry name" value="Endo/PolyKinase_Domain-Protein"/>
</dbReference>
<protein>
    <recommendedName>
        <fullName evidence="2">Smr domain-containing protein</fullName>
    </recommendedName>
</protein>
<dbReference type="InterPro" id="IPR058864">
    <property type="entry name" value="UBA_10"/>
</dbReference>
<dbReference type="PANTHER" id="PTHR46535:SF1">
    <property type="entry name" value="NEDD4-BINDING PROTEIN 2"/>
    <property type="match status" value="1"/>
</dbReference>
<dbReference type="InterPro" id="IPR013899">
    <property type="entry name" value="DUF1771"/>
</dbReference>
<evidence type="ECO:0000259" key="2">
    <source>
        <dbReference type="PROSITE" id="PS50828"/>
    </source>
</evidence>
<feature type="region of interest" description="Disordered" evidence="1">
    <location>
        <begin position="332"/>
        <end position="351"/>
    </location>
</feature>
<dbReference type="InParanoid" id="A0A3N4KKY1"/>
<dbReference type="PANTHER" id="PTHR46535">
    <property type="entry name" value="NEDD4-BINDING PROTEIN 2"/>
    <property type="match status" value="1"/>
</dbReference>
<name>A0A3N4KKY1_9PEZI</name>
<dbReference type="STRING" id="1392247.A0A3N4KKY1"/>
<evidence type="ECO:0000256" key="1">
    <source>
        <dbReference type="SAM" id="MobiDB-lite"/>
    </source>
</evidence>
<dbReference type="GO" id="GO:0004519">
    <property type="term" value="F:endonuclease activity"/>
    <property type="evidence" value="ECO:0007669"/>
    <property type="project" value="TreeGrafter"/>
</dbReference>
<dbReference type="OrthoDB" id="443981at2759"/>
<dbReference type="SMART" id="SM01162">
    <property type="entry name" value="DUF1771"/>
    <property type="match status" value="1"/>
</dbReference>
<feature type="domain" description="Smr" evidence="2">
    <location>
        <begin position="423"/>
        <end position="510"/>
    </location>
</feature>
<dbReference type="Pfam" id="PF26286">
    <property type="entry name" value="UBA_10"/>
    <property type="match status" value="1"/>
</dbReference>
<dbReference type="InterPro" id="IPR002625">
    <property type="entry name" value="Smr_dom"/>
</dbReference>
<dbReference type="AlphaFoldDB" id="A0A3N4KKY1"/>
<dbReference type="CDD" id="cd14279">
    <property type="entry name" value="CUE"/>
    <property type="match status" value="1"/>
</dbReference>
<organism evidence="3 4">
    <name type="scientific">Morchella conica CCBAS932</name>
    <dbReference type="NCBI Taxonomy" id="1392247"/>
    <lineage>
        <taxon>Eukaryota</taxon>
        <taxon>Fungi</taxon>
        <taxon>Dikarya</taxon>
        <taxon>Ascomycota</taxon>
        <taxon>Pezizomycotina</taxon>
        <taxon>Pezizomycetes</taxon>
        <taxon>Pezizales</taxon>
        <taxon>Morchellaceae</taxon>
        <taxon>Morchella</taxon>
    </lineage>
</organism>
<dbReference type="GO" id="GO:0005634">
    <property type="term" value="C:nucleus"/>
    <property type="evidence" value="ECO:0007669"/>
    <property type="project" value="TreeGrafter"/>
</dbReference>
<evidence type="ECO:0000313" key="3">
    <source>
        <dbReference type="EMBL" id="RPB11190.1"/>
    </source>
</evidence>